<accession>A0A5C6ALN6</accession>
<dbReference type="PANTHER" id="PTHR13318">
    <property type="entry name" value="PARTNER OF PAIRED, ISOFORM B-RELATED"/>
    <property type="match status" value="1"/>
</dbReference>
<gene>
    <name evidence="1" type="ORF">Pla108_15020</name>
</gene>
<protein>
    <recommendedName>
        <fullName evidence="3">Leucine Rich repeats (2 copies)</fullName>
    </recommendedName>
</protein>
<name>A0A5C6ALN6_9BACT</name>
<dbReference type="InterPro" id="IPR032675">
    <property type="entry name" value="LRR_dom_sf"/>
</dbReference>
<keyword evidence="2" id="KW-1185">Reference proteome</keyword>
<dbReference type="Gene3D" id="3.80.10.10">
    <property type="entry name" value="Ribonuclease Inhibitor"/>
    <property type="match status" value="1"/>
</dbReference>
<dbReference type="EMBL" id="SJPR01000001">
    <property type="protein sequence ID" value="TWU00550.1"/>
    <property type="molecule type" value="Genomic_DNA"/>
</dbReference>
<organism evidence="1 2">
    <name type="scientific">Botrimarina colliarenosi</name>
    <dbReference type="NCBI Taxonomy" id="2528001"/>
    <lineage>
        <taxon>Bacteria</taxon>
        <taxon>Pseudomonadati</taxon>
        <taxon>Planctomycetota</taxon>
        <taxon>Planctomycetia</taxon>
        <taxon>Pirellulales</taxon>
        <taxon>Lacipirellulaceae</taxon>
        <taxon>Botrimarina</taxon>
    </lineage>
</organism>
<dbReference type="RefSeq" id="WP_146444210.1">
    <property type="nucleotide sequence ID" value="NZ_SJPR01000001.1"/>
</dbReference>
<sequence>MRRWLLPRFRLRSLLVLTAVISVVLAGWEALVRPYRDQAAAVAQLRKEGATVGLERATLSGWRRDVVRWVVGPEALVEAISVELCDVALPEDFSERISSLPFLVDVKLDRTDLDDSDAKALAKKSRLRRLSIRYTRVTDAGIAGSVSQLPALEELRLTGLSGVTDAGLATIAELPALREVYLRWTGATTDGIEAFRASVPGRVVHTQLGG</sequence>
<dbReference type="SUPFAM" id="SSF52047">
    <property type="entry name" value="RNI-like"/>
    <property type="match status" value="1"/>
</dbReference>
<dbReference type="AlphaFoldDB" id="A0A5C6ALN6"/>
<dbReference type="GO" id="GO:0019005">
    <property type="term" value="C:SCF ubiquitin ligase complex"/>
    <property type="evidence" value="ECO:0007669"/>
    <property type="project" value="TreeGrafter"/>
</dbReference>
<dbReference type="PANTHER" id="PTHR13318:SF105">
    <property type="entry name" value="F-BOX_LRR-REPEAT PROTEIN 3"/>
    <property type="match status" value="1"/>
</dbReference>
<proteinExistence type="predicted"/>
<evidence type="ECO:0000313" key="2">
    <source>
        <dbReference type="Proteomes" id="UP000317421"/>
    </source>
</evidence>
<evidence type="ECO:0000313" key="1">
    <source>
        <dbReference type="EMBL" id="TWU00550.1"/>
    </source>
</evidence>
<comment type="caution">
    <text evidence="1">The sequence shown here is derived from an EMBL/GenBank/DDBJ whole genome shotgun (WGS) entry which is preliminary data.</text>
</comment>
<reference evidence="1 2" key="1">
    <citation type="submission" date="2019-02" db="EMBL/GenBank/DDBJ databases">
        <title>Deep-cultivation of Planctomycetes and their phenomic and genomic characterization uncovers novel biology.</title>
        <authorList>
            <person name="Wiegand S."/>
            <person name="Jogler M."/>
            <person name="Boedeker C."/>
            <person name="Pinto D."/>
            <person name="Vollmers J."/>
            <person name="Rivas-Marin E."/>
            <person name="Kohn T."/>
            <person name="Peeters S.H."/>
            <person name="Heuer A."/>
            <person name="Rast P."/>
            <person name="Oberbeckmann S."/>
            <person name="Bunk B."/>
            <person name="Jeske O."/>
            <person name="Meyerdierks A."/>
            <person name="Storesund J.E."/>
            <person name="Kallscheuer N."/>
            <person name="Luecker S."/>
            <person name="Lage O.M."/>
            <person name="Pohl T."/>
            <person name="Merkel B.J."/>
            <person name="Hornburger P."/>
            <person name="Mueller R.-W."/>
            <person name="Bruemmer F."/>
            <person name="Labrenz M."/>
            <person name="Spormann A.M."/>
            <person name="Op Den Camp H."/>
            <person name="Overmann J."/>
            <person name="Amann R."/>
            <person name="Jetten M.S.M."/>
            <person name="Mascher T."/>
            <person name="Medema M.H."/>
            <person name="Devos D.P."/>
            <person name="Kaster A.-K."/>
            <person name="Ovreas L."/>
            <person name="Rohde M."/>
            <person name="Galperin M.Y."/>
            <person name="Jogler C."/>
        </authorList>
    </citation>
    <scope>NUCLEOTIDE SEQUENCE [LARGE SCALE GENOMIC DNA]</scope>
    <source>
        <strain evidence="1 2">Pla108</strain>
    </source>
</reference>
<evidence type="ECO:0008006" key="3">
    <source>
        <dbReference type="Google" id="ProtNLM"/>
    </source>
</evidence>
<dbReference type="OrthoDB" id="232968at2"/>
<dbReference type="Proteomes" id="UP000317421">
    <property type="component" value="Unassembled WGS sequence"/>
</dbReference>
<dbReference type="GO" id="GO:0031146">
    <property type="term" value="P:SCF-dependent proteasomal ubiquitin-dependent protein catabolic process"/>
    <property type="evidence" value="ECO:0007669"/>
    <property type="project" value="TreeGrafter"/>
</dbReference>